<dbReference type="RefSeq" id="WP_054750700.1">
    <property type="nucleotide sequence ID" value="NZ_AYZK01000006.1"/>
</dbReference>
<dbReference type="PATRIC" id="fig|1423810.4.peg.1790"/>
<dbReference type="Proteomes" id="UP000051789">
    <property type="component" value="Unassembled WGS sequence"/>
</dbReference>
<dbReference type="PIRSF" id="PIRSF000699">
    <property type="entry name" value="PTS_IILac_III"/>
    <property type="match status" value="1"/>
</dbReference>
<dbReference type="OrthoDB" id="350602at2"/>
<dbReference type="GO" id="GO:0016740">
    <property type="term" value="F:transferase activity"/>
    <property type="evidence" value="ECO:0007669"/>
    <property type="project" value="UniProtKB-KW"/>
</dbReference>
<reference evidence="8 9" key="1">
    <citation type="journal article" date="2015" name="Genome Announc.">
        <title>Expanding the biotechnology potential of lactobacilli through comparative genomics of 213 strains and associated genera.</title>
        <authorList>
            <person name="Sun Z."/>
            <person name="Harris H.M."/>
            <person name="McCann A."/>
            <person name="Guo C."/>
            <person name="Argimon S."/>
            <person name="Zhang W."/>
            <person name="Yang X."/>
            <person name="Jeffery I.B."/>
            <person name="Cooney J.C."/>
            <person name="Kagawa T.F."/>
            <person name="Liu W."/>
            <person name="Song Y."/>
            <person name="Salvetti E."/>
            <person name="Wrobel A."/>
            <person name="Rasinkangas P."/>
            <person name="Parkhill J."/>
            <person name="Rea M.C."/>
            <person name="O'Sullivan O."/>
            <person name="Ritari J."/>
            <person name="Douillard F.P."/>
            <person name="Paul Ross R."/>
            <person name="Yang R."/>
            <person name="Briner A.E."/>
            <person name="Felis G.E."/>
            <person name="de Vos W.M."/>
            <person name="Barrangou R."/>
            <person name="Klaenhammer T.R."/>
            <person name="Caufield P.W."/>
            <person name="Cui Y."/>
            <person name="Zhang H."/>
            <person name="O'Toole P.W."/>
        </authorList>
    </citation>
    <scope>NUCLEOTIDE SEQUENCE [LARGE SCALE GENOMIC DNA]</scope>
    <source>
        <strain evidence="8 9">DSM 22698</strain>
    </source>
</reference>
<dbReference type="AlphaFoldDB" id="A0A0R2CFD1"/>
<feature type="binding site" evidence="6">
    <location>
        <position position="89"/>
    </location>
    <ligand>
        <name>Mg(2+)</name>
        <dbReference type="ChEBI" id="CHEBI:18420"/>
        <note>ligand shared between all trimeric partners</note>
    </ligand>
</feature>
<keyword evidence="6" id="KW-0479">Metal-binding</keyword>
<keyword evidence="2" id="KW-0762">Sugar transport</keyword>
<gene>
    <name evidence="8" type="ORF">FD19_GL001741</name>
</gene>
<name>A0A0R2CFD1_9LACO</name>
<accession>A0A0R2CFD1</accession>
<evidence type="ECO:0000256" key="1">
    <source>
        <dbReference type="ARBA" id="ARBA00022448"/>
    </source>
</evidence>
<evidence type="ECO:0000256" key="4">
    <source>
        <dbReference type="ARBA" id="ARBA00022683"/>
    </source>
</evidence>
<dbReference type="GO" id="GO:0046872">
    <property type="term" value="F:metal ion binding"/>
    <property type="evidence" value="ECO:0007669"/>
    <property type="project" value="UniProtKB-KW"/>
</dbReference>
<evidence type="ECO:0000313" key="8">
    <source>
        <dbReference type="EMBL" id="KRM86694.1"/>
    </source>
</evidence>
<keyword evidence="3" id="KW-0808">Transferase</keyword>
<dbReference type="Gene3D" id="1.20.58.80">
    <property type="entry name" value="Phosphotransferase system, lactose/cellobiose-type IIA subunit"/>
    <property type="match status" value="1"/>
</dbReference>
<evidence type="ECO:0000256" key="2">
    <source>
        <dbReference type="ARBA" id="ARBA00022597"/>
    </source>
</evidence>
<dbReference type="STRING" id="1423810.FD19_GL001741"/>
<sequence>MEAKEETLRENLNLISMQVILHAGNARDTIMKVFDLLAGDTVDFEQLHQLLHDARQEITIAHKNQTDMLQREANGEYIPYSVLFGHAQDTLMTIQSELIMAEKLVPVFKSLKEEKS</sequence>
<keyword evidence="4" id="KW-0598">Phosphotransferase system</keyword>
<evidence type="ECO:0000313" key="9">
    <source>
        <dbReference type="Proteomes" id="UP000051789"/>
    </source>
</evidence>
<dbReference type="InterPro" id="IPR036542">
    <property type="entry name" value="PTS_IIA_lac/cel_sf"/>
</dbReference>
<evidence type="ECO:0000256" key="5">
    <source>
        <dbReference type="PIRSR" id="PIRSR000699-1"/>
    </source>
</evidence>
<dbReference type="GO" id="GO:0009401">
    <property type="term" value="P:phosphoenolpyruvate-dependent sugar phosphotransferase system"/>
    <property type="evidence" value="ECO:0007669"/>
    <property type="project" value="UniProtKB-KW"/>
</dbReference>
<protein>
    <submittedName>
        <fullName evidence="8">Uncharacterized protein</fullName>
    </submittedName>
</protein>
<dbReference type="SUPFAM" id="SSF46973">
    <property type="entry name" value="Enzyme IIa from lactose specific PTS, IIa-lac"/>
    <property type="match status" value="1"/>
</dbReference>
<feature type="active site" description="Tele-phosphohistidine intermediate" evidence="5">
    <location>
        <position position="86"/>
    </location>
</feature>
<dbReference type="InterPro" id="IPR003188">
    <property type="entry name" value="PTS_IIA_lac/cel"/>
</dbReference>
<organism evidence="8 9">
    <name type="scientific">Lacticaseibacillus thailandensis DSM 22698 = JCM 13996</name>
    <dbReference type="NCBI Taxonomy" id="1423810"/>
    <lineage>
        <taxon>Bacteria</taxon>
        <taxon>Bacillati</taxon>
        <taxon>Bacillota</taxon>
        <taxon>Bacilli</taxon>
        <taxon>Lactobacillales</taxon>
        <taxon>Lactobacillaceae</taxon>
        <taxon>Lacticaseibacillus</taxon>
    </lineage>
</organism>
<evidence type="ECO:0000256" key="7">
    <source>
        <dbReference type="PROSITE-ProRule" id="PRU00418"/>
    </source>
</evidence>
<keyword evidence="9" id="KW-1185">Reference proteome</keyword>
<evidence type="ECO:0000256" key="3">
    <source>
        <dbReference type="ARBA" id="ARBA00022679"/>
    </source>
</evidence>
<dbReference type="Pfam" id="PF02255">
    <property type="entry name" value="PTS_IIA"/>
    <property type="match status" value="1"/>
</dbReference>
<proteinExistence type="predicted"/>
<feature type="modified residue" description="Phosphohistidine; by HPr" evidence="7">
    <location>
        <position position="86"/>
    </location>
</feature>
<dbReference type="EMBL" id="AYZK01000006">
    <property type="protein sequence ID" value="KRM86694.1"/>
    <property type="molecule type" value="Genomic_DNA"/>
</dbReference>
<keyword evidence="6" id="KW-0460">Magnesium</keyword>
<dbReference type="PANTHER" id="PTHR34382:SF7">
    <property type="entry name" value="PTS SYSTEM N,N'-DIACETYLCHITOBIOSE-SPECIFIC EIIA COMPONENT"/>
    <property type="match status" value="1"/>
</dbReference>
<keyword evidence="1" id="KW-0813">Transport</keyword>
<dbReference type="PANTHER" id="PTHR34382">
    <property type="entry name" value="PTS SYSTEM N,N'-DIACETYLCHITOBIOSE-SPECIFIC EIIA COMPONENT"/>
    <property type="match status" value="1"/>
</dbReference>
<dbReference type="PROSITE" id="PS51095">
    <property type="entry name" value="PTS_EIIA_TYPE_3"/>
    <property type="match status" value="1"/>
</dbReference>
<comment type="cofactor">
    <cofactor evidence="6">
        <name>Mg(2+)</name>
        <dbReference type="ChEBI" id="CHEBI:18420"/>
    </cofactor>
    <text evidence="6">Binds 1 Mg(2+) ion per trimer.</text>
</comment>
<comment type="caution">
    <text evidence="8">The sequence shown here is derived from an EMBL/GenBank/DDBJ whole genome shotgun (WGS) entry which is preliminary data.</text>
</comment>
<evidence type="ECO:0000256" key="6">
    <source>
        <dbReference type="PIRSR" id="PIRSR000699-2"/>
    </source>
</evidence>